<keyword evidence="4" id="KW-1185">Reference proteome</keyword>
<protein>
    <submittedName>
        <fullName evidence="3">Uncharacterized protein</fullName>
    </submittedName>
</protein>
<dbReference type="OrthoDB" id="2678231at2759"/>
<feature type="coiled-coil region" evidence="1">
    <location>
        <begin position="255"/>
        <end position="282"/>
    </location>
</feature>
<evidence type="ECO:0000256" key="2">
    <source>
        <dbReference type="SAM" id="MobiDB-lite"/>
    </source>
</evidence>
<evidence type="ECO:0000256" key="1">
    <source>
        <dbReference type="SAM" id="Coils"/>
    </source>
</evidence>
<accession>A0A5C3QBI2</accession>
<dbReference type="Proteomes" id="UP000305067">
    <property type="component" value="Unassembled WGS sequence"/>
</dbReference>
<proteinExistence type="predicted"/>
<organism evidence="3 4">
    <name type="scientific">Pterulicium gracile</name>
    <dbReference type="NCBI Taxonomy" id="1884261"/>
    <lineage>
        <taxon>Eukaryota</taxon>
        <taxon>Fungi</taxon>
        <taxon>Dikarya</taxon>
        <taxon>Basidiomycota</taxon>
        <taxon>Agaricomycotina</taxon>
        <taxon>Agaricomycetes</taxon>
        <taxon>Agaricomycetidae</taxon>
        <taxon>Agaricales</taxon>
        <taxon>Pleurotineae</taxon>
        <taxon>Pterulaceae</taxon>
        <taxon>Pterulicium</taxon>
    </lineage>
</organism>
<feature type="region of interest" description="Disordered" evidence="2">
    <location>
        <begin position="1"/>
        <end position="99"/>
    </location>
</feature>
<name>A0A5C3QBI2_9AGAR</name>
<dbReference type="EMBL" id="ML178833">
    <property type="protein sequence ID" value="TFK99414.1"/>
    <property type="molecule type" value="Genomic_DNA"/>
</dbReference>
<reference evidence="3 4" key="1">
    <citation type="journal article" date="2019" name="Nat. Ecol. Evol.">
        <title>Megaphylogeny resolves global patterns of mushroom evolution.</title>
        <authorList>
            <person name="Varga T."/>
            <person name="Krizsan K."/>
            <person name="Foldi C."/>
            <person name="Dima B."/>
            <person name="Sanchez-Garcia M."/>
            <person name="Sanchez-Ramirez S."/>
            <person name="Szollosi G.J."/>
            <person name="Szarkandi J.G."/>
            <person name="Papp V."/>
            <person name="Albert L."/>
            <person name="Andreopoulos W."/>
            <person name="Angelini C."/>
            <person name="Antonin V."/>
            <person name="Barry K.W."/>
            <person name="Bougher N.L."/>
            <person name="Buchanan P."/>
            <person name="Buyck B."/>
            <person name="Bense V."/>
            <person name="Catcheside P."/>
            <person name="Chovatia M."/>
            <person name="Cooper J."/>
            <person name="Damon W."/>
            <person name="Desjardin D."/>
            <person name="Finy P."/>
            <person name="Geml J."/>
            <person name="Haridas S."/>
            <person name="Hughes K."/>
            <person name="Justo A."/>
            <person name="Karasinski D."/>
            <person name="Kautmanova I."/>
            <person name="Kiss B."/>
            <person name="Kocsube S."/>
            <person name="Kotiranta H."/>
            <person name="LaButti K.M."/>
            <person name="Lechner B.E."/>
            <person name="Liimatainen K."/>
            <person name="Lipzen A."/>
            <person name="Lukacs Z."/>
            <person name="Mihaltcheva S."/>
            <person name="Morgado L.N."/>
            <person name="Niskanen T."/>
            <person name="Noordeloos M.E."/>
            <person name="Ohm R.A."/>
            <person name="Ortiz-Santana B."/>
            <person name="Ovrebo C."/>
            <person name="Racz N."/>
            <person name="Riley R."/>
            <person name="Savchenko A."/>
            <person name="Shiryaev A."/>
            <person name="Soop K."/>
            <person name="Spirin V."/>
            <person name="Szebenyi C."/>
            <person name="Tomsovsky M."/>
            <person name="Tulloss R.E."/>
            <person name="Uehling J."/>
            <person name="Grigoriev I.V."/>
            <person name="Vagvolgyi C."/>
            <person name="Papp T."/>
            <person name="Martin F.M."/>
            <person name="Miettinen O."/>
            <person name="Hibbett D.S."/>
            <person name="Nagy L.G."/>
        </authorList>
    </citation>
    <scope>NUCLEOTIDE SEQUENCE [LARGE SCALE GENOMIC DNA]</scope>
    <source>
        <strain evidence="3 4">CBS 309.79</strain>
    </source>
</reference>
<evidence type="ECO:0000313" key="3">
    <source>
        <dbReference type="EMBL" id="TFK99414.1"/>
    </source>
</evidence>
<evidence type="ECO:0000313" key="4">
    <source>
        <dbReference type="Proteomes" id="UP000305067"/>
    </source>
</evidence>
<gene>
    <name evidence="3" type="ORF">BDV98DRAFT_570887</name>
</gene>
<feature type="compositionally biased region" description="Basic and acidic residues" evidence="2">
    <location>
        <begin position="58"/>
        <end position="88"/>
    </location>
</feature>
<keyword evidence="1" id="KW-0175">Coiled coil</keyword>
<sequence length="293" mass="33738">MLHRESQSTVFDDEEEDHDEALHYEPVKKQSKRVSYAPRYEEFDEGLEHDMKRRSRGVTREDRPSRSHSIKHFDRDNVLPDDDARNDDTTESSADPERTLVYNWDENEHTLISALLHTESSPPPSPTGKLHGLINHELPRAYDDKSSALKQSIVRNLHPVITAASRTHAQLSRTADKRIGEGALAYDAACKRFEKGMGDRTTRLEGLWTASKAKMNELQQALDEAYARRQALWDQLEKDMQEIDTAVEEEYDHISVDGERIIEAAEKKYKKIEKEEEAKLSKAKLLESMLKKL</sequence>
<dbReference type="AlphaFoldDB" id="A0A5C3QBI2"/>